<feature type="signal peptide" evidence="6">
    <location>
        <begin position="1"/>
        <end position="16"/>
    </location>
</feature>
<feature type="domain" description="Leucine-rich repeat-containing N-terminal plant-type" evidence="7">
    <location>
        <begin position="27"/>
        <end position="64"/>
    </location>
</feature>
<dbReference type="InterPro" id="IPR001611">
    <property type="entry name" value="Leu-rich_rpt"/>
</dbReference>
<dbReference type="Pfam" id="PF00560">
    <property type="entry name" value="LRR_1"/>
    <property type="match status" value="6"/>
</dbReference>
<dbReference type="InterPro" id="IPR013210">
    <property type="entry name" value="LRR_N_plant-typ"/>
</dbReference>
<evidence type="ECO:0000313" key="9">
    <source>
        <dbReference type="Proteomes" id="UP001141253"/>
    </source>
</evidence>
<dbReference type="Pfam" id="PF08263">
    <property type="entry name" value="LRRNT_2"/>
    <property type="match status" value="1"/>
</dbReference>
<dbReference type="PANTHER" id="PTHR48009">
    <property type="entry name" value="LEUCINE-RICH REPEAT (LRR) FAMILY PROTEIN"/>
    <property type="match status" value="1"/>
</dbReference>
<evidence type="ECO:0000256" key="1">
    <source>
        <dbReference type="ARBA" id="ARBA00022614"/>
    </source>
</evidence>
<evidence type="ECO:0000259" key="7">
    <source>
        <dbReference type="Pfam" id="PF08263"/>
    </source>
</evidence>
<reference evidence="8" key="2">
    <citation type="journal article" date="2023" name="Int. J. Mol. Sci.">
        <title>De Novo Assembly and Annotation of 11 Diverse Shrub Willow (Salix) Genomes Reveals Novel Gene Organization in Sex-Linked Regions.</title>
        <authorList>
            <person name="Hyden B."/>
            <person name="Feng K."/>
            <person name="Yates T.B."/>
            <person name="Jawdy S."/>
            <person name="Cereghino C."/>
            <person name="Smart L.B."/>
            <person name="Muchero W."/>
        </authorList>
    </citation>
    <scope>NUCLEOTIDE SEQUENCE</scope>
    <source>
        <tissue evidence="8">Shoot tip</tissue>
    </source>
</reference>
<dbReference type="InterPro" id="IPR053213">
    <property type="entry name" value="RLP29"/>
</dbReference>
<dbReference type="InterPro" id="IPR032675">
    <property type="entry name" value="LRR_dom_sf"/>
</dbReference>
<comment type="caution">
    <text evidence="8">The sequence shown here is derived from an EMBL/GenBank/DDBJ whole genome shotgun (WGS) entry which is preliminary data.</text>
</comment>
<gene>
    <name evidence="8" type="ORF">OIU77_007207</name>
</gene>
<keyword evidence="6" id="KW-0732">Signal</keyword>
<dbReference type="SMART" id="SM00369">
    <property type="entry name" value="LRR_TYP"/>
    <property type="match status" value="5"/>
</dbReference>
<dbReference type="SUPFAM" id="SSF52047">
    <property type="entry name" value="RNI-like"/>
    <property type="match status" value="1"/>
</dbReference>
<dbReference type="PRINTS" id="PR00019">
    <property type="entry name" value="LEURICHRPT"/>
</dbReference>
<keyword evidence="4" id="KW-1133">Transmembrane helix</keyword>
<evidence type="ECO:0000256" key="5">
    <source>
        <dbReference type="ARBA" id="ARBA00023136"/>
    </source>
</evidence>
<keyword evidence="5" id="KW-0472">Membrane</keyword>
<dbReference type="InterPro" id="IPR003591">
    <property type="entry name" value="Leu-rich_rpt_typical-subtyp"/>
</dbReference>
<name>A0ABQ9AFB0_9ROSI</name>
<feature type="chain" id="PRO_5045475838" description="Leucine-rich repeat-containing N-terminal plant-type domain-containing protein" evidence="6">
    <location>
        <begin position="17"/>
        <end position="408"/>
    </location>
</feature>
<reference evidence="8" key="1">
    <citation type="submission" date="2022-10" db="EMBL/GenBank/DDBJ databases">
        <authorList>
            <person name="Hyden B.L."/>
            <person name="Feng K."/>
            <person name="Yates T."/>
            <person name="Jawdy S."/>
            <person name="Smart L.B."/>
            <person name="Muchero W."/>
        </authorList>
    </citation>
    <scope>NUCLEOTIDE SEQUENCE</scope>
    <source>
        <tissue evidence="8">Shoot tip</tissue>
    </source>
</reference>
<keyword evidence="1" id="KW-0433">Leucine-rich repeat</keyword>
<evidence type="ECO:0000256" key="2">
    <source>
        <dbReference type="ARBA" id="ARBA00022692"/>
    </source>
</evidence>
<accession>A0ABQ9AFB0</accession>
<dbReference type="Gene3D" id="3.80.10.10">
    <property type="entry name" value="Ribonuclease Inhibitor"/>
    <property type="match status" value="3"/>
</dbReference>
<dbReference type="Proteomes" id="UP001141253">
    <property type="component" value="Chromosome 15W"/>
</dbReference>
<dbReference type="EMBL" id="JAPFFI010000020">
    <property type="protein sequence ID" value="KAJ6339204.1"/>
    <property type="molecule type" value="Genomic_DNA"/>
</dbReference>
<evidence type="ECO:0000313" key="8">
    <source>
        <dbReference type="EMBL" id="KAJ6339204.1"/>
    </source>
</evidence>
<keyword evidence="3" id="KW-0677">Repeat</keyword>
<keyword evidence="9" id="KW-1185">Reference proteome</keyword>
<keyword evidence="2" id="KW-0812">Transmembrane</keyword>
<protein>
    <recommendedName>
        <fullName evidence="7">Leucine-rich repeat-containing N-terminal plant-type domain-containing protein</fullName>
    </recommendedName>
</protein>
<evidence type="ECO:0000256" key="4">
    <source>
        <dbReference type="ARBA" id="ARBA00022989"/>
    </source>
</evidence>
<evidence type="ECO:0000256" key="3">
    <source>
        <dbReference type="ARBA" id="ARBA00022737"/>
    </source>
</evidence>
<sequence length="408" mass="44650">MSFKLLFFSFLVLTQPLLLVSKYTEDHNTDRESLVSFKNALKNPTVLSSWNITSHHCTWAGVSCHLGRVVSLILSTRDLRGRLHPSLFSLSSLTILDLSYNLIAGEIPRQISSLESAWNTSLWVVTCYLENCRVNSLGPNSFTGKIPPEVGKLSRLNTLDLSSNGLSGLVPSQLDISNNSFSGPIPPEIGSLKNLSDLYIGINLFSGPLPPQIGDLSKLENFFAPSCSITGPFPGEISNLKALSKLDLSYNPLKCSIPKSIGAMESLSILNLVYSELNGSIPAELGNCKNLKTLMLSFNSLSGVLPEELSMLPMLTFSADKNQLSGPLPHWLGKWNQVESLLLSNNRFSGKIPAGIGNCSALRVISLSSNLLSGEIPREVCQAVDLMEIDLDVKFPDWWYRGCVLEVY</sequence>
<organism evidence="8 9">
    <name type="scientific">Salix suchowensis</name>
    <dbReference type="NCBI Taxonomy" id="1278906"/>
    <lineage>
        <taxon>Eukaryota</taxon>
        <taxon>Viridiplantae</taxon>
        <taxon>Streptophyta</taxon>
        <taxon>Embryophyta</taxon>
        <taxon>Tracheophyta</taxon>
        <taxon>Spermatophyta</taxon>
        <taxon>Magnoliopsida</taxon>
        <taxon>eudicotyledons</taxon>
        <taxon>Gunneridae</taxon>
        <taxon>Pentapetalae</taxon>
        <taxon>rosids</taxon>
        <taxon>fabids</taxon>
        <taxon>Malpighiales</taxon>
        <taxon>Salicaceae</taxon>
        <taxon>Saliceae</taxon>
        <taxon>Salix</taxon>
    </lineage>
</organism>
<dbReference type="PANTHER" id="PTHR48009:SF4">
    <property type="entry name" value="LEUCINE-RICH REPEAT (LRR) FAMILY PROTEIN"/>
    <property type="match status" value="1"/>
</dbReference>
<evidence type="ECO:0000256" key="6">
    <source>
        <dbReference type="SAM" id="SignalP"/>
    </source>
</evidence>
<proteinExistence type="predicted"/>